<feature type="compositionally biased region" description="Low complexity" evidence="1">
    <location>
        <begin position="91"/>
        <end position="113"/>
    </location>
</feature>
<dbReference type="InterPro" id="IPR013780">
    <property type="entry name" value="Glyco_hydro_b"/>
</dbReference>
<gene>
    <name evidence="3" type="ORF">SAMN04488691_10719</name>
</gene>
<organism evidence="3 4">
    <name type="scientific">Haloferax larsenii</name>
    <dbReference type="NCBI Taxonomy" id="302484"/>
    <lineage>
        <taxon>Archaea</taxon>
        <taxon>Methanobacteriati</taxon>
        <taxon>Methanobacteriota</taxon>
        <taxon>Stenosarchaea group</taxon>
        <taxon>Halobacteria</taxon>
        <taxon>Halobacteriales</taxon>
        <taxon>Haloferacaceae</taxon>
        <taxon>Haloferax</taxon>
    </lineage>
</organism>
<dbReference type="SUPFAM" id="SSF51445">
    <property type="entry name" value="(Trans)glycosidases"/>
    <property type="match status" value="1"/>
</dbReference>
<feature type="region of interest" description="Disordered" evidence="1">
    <location>
        <begin position="87"/>
        <end position="166"/>
    </location>
</feature>
<feature type="compositionally biased region" description="Gly residues" evidence="1">
    <location>
        <begin position="114"/>
        <end position="125"/>
    </location>
</feature>
<feature type="domain" description="Glycosyl hydrolase family 13 catalytic" evidence="2">
    <location>
        <begin position="294"/>
        <end position="612"/>
    </location>
</feature>
<proteinExistence type="predicted"/>
<sequence>MHHPGPPQFMAVGESVQLAPRDPDPDATYTWRVHSAPVASSLELPEETAVVQFDPDAAGSYVLELDAPDGTHTLTIRVFPGTHLPAGSVRSGASGQSGFSGFSGQSGSARPAGVSGGASGSGSGAGEAQRGEGGRPRIRLDASVEDDVVVVRADPQPNPNSDTDRDDLVVEFVVDDRDDVDESAVETDGWELRVPISAIGDRIGVHAVALDETYSVPDSVVVKRDALPDGGVERDELSDGGTEDVATDGGLAEAESESGSQSGGTGNADTNGQHLSVARPNDPPEWAQNVTLYEIYVRGYASDDEESDTTFEALEQRLDYLESLGVDCLWLTPVLQNDHAPHGYNIVDFYSIADDLGSREDYEQFVEAAHDHGMKVLFDLVLNHSAREHPFFKDAYKNPDSDYYDWYEWQDNGEPGTYFDWEYIANFDHRNLDVRRYLLDAVDMWADVVDGFRCDMAWAVPDTFWQEVHDRVKSKDPEFLLLDETIPYIADFHDGMFDMHFDTTLYFTLRQVGRGDEPAERILDAVEQRTEVGFPDHAAFMLYIENHDETRYIVECGESAAMAAAGALFTLPGVPMVYGGQEIGQRGRRDALAWKHARDDIREHYERLIEVRDETPALGYEGAFRRIDFEADTNHALAFVRDHDDGSYLCLLNFGDDPATVDVGDLAVDATDVVSGDSVAAEGGIRVDDVAICPLA</sequence>
<evidence type="ECO:0000313" key="3">
    <source>
        <dbReference type="EMBL" id="SEL70073.1"/>
    </source>
</evidence>
<dbReference type="GO" id="GO:0005975">
    <property type="term" value="P:carbohydrate metabolic process"/>
    <property type="evidence" value="ECO:0007669"/>
    <property type="project" value="InterPro"/>
</dbReference>
<dbReference type="NCBIfam" id="NF041321">
    <property type="entry name" value="Alpha-amyl_MalA_Halo"/>
    <property type="match status" value="1"/>
</dbReference>
<dbReference type="EMBL" id="FOAD01000007">
    <property type="protein sequence ID" value="SEL70073.1"/>
    <property type="molecule type" value="Genomic_DNA"/>
</dbReference>
<reference evidence="3 4" key="1">
    <citation type="submission" date="2016-10" db="EMBL/GenBank/DDBJ databases">
        <authorList>
            <person name="de Groot N.N."/>
        </authorList>
    </citation>
    <scope>NUCLEOTIDE SEQUENCE [LARGE SCALE GENOMIC DNA]</scope>
    <source>
        <strain evidence="3 4">CDM_5</strain>
    </source>
</reference>
<dbReference type="AlphaFoldDB" id="A0A1H7SC67"/>
<dbReference type="Pfam" id="PF00128">
    <property type="entry name" value="Alpha-amylase"/>
    <property type="match status" value="1"/>
</dbReference>
<keyword evidence="3" id="KW-0326">Glycosidase</keyword>
<dbReference type="GO" id="GO:0016798">
    <property type="term" value="F:hydrolase activity, acting on glycosyl bonds"/>
    <property type="evidence" value="ECO:0007669"/>
    <property type="project" value="UniProtKB-KW"/>
</dbReference>
<feature type="compositionally biased region" description="Basic and acidic residues" evidence="1">
    <location>
        <begin position="129"/>
        <end position="142"/>
    </location>
</feature>
<evidence type="ECO:0000313" key="4">
    <source>
        <dbReference type="Proteomes" id="UP000183894"/>
    </source>
</evidence>
<keyword evidence="3" id="KW-0378">Hydrolase</keyword>
<name>A0A1H7SC67_HALLR</name>
<feature type="region of interest" description="Disordered" evidence="1">
    <location>
        <begin position="230"/>
        <end position="285"/>
    </location>
</feature>
<accession>A0A1H7SC67</accession>
<dbReference type="PANTHER" id="PTHR10357">
    <property type="entry name" value="ALPHA-AMYLASE FAMILY MEMBER"/>
    <property type="match status" value="1"/>
</dbReference>
<dbReference type="Proteomes" id="UP000183894">
    <property type="component" value="Unassembled WGS sequence"/>
</dbReference>
<dbReference type="SUPFAM" id="SSF51011">
    <property type="entry name" value="Glycosyl hydrolase domain"/>
    <property type="match status" value="1"/>
</dbReference>
<evidence type="ECO:0000259" key="2">
    <source>
        <dbReference type="SMART" id="SM00642"/>
    </source>
</evidence>
<protein>
    <submittedName>
        <fullName evidence="3">Glycosidase</fullName>
    </submittedName>
</protein>
<dbReference type="CDD" id="cd11313">
    <property type="entry name" value="AmyAc_arch_bac_AmyA"/>
    <property type="match status" value="1"/>
</dbReference>
<dbReference type="Gene3D" id="3.20.20.80">
    <property type="entry name" value="Glycosidases"/>
    <property type="match status" value="1"/>
</dbReference>
<dbReference type="InterPro" id="IPR006047">
    <property type="entry name" value="GH13_cat_dom"/>
</dbReference>
<dbReference type="SMART" id="SM00642">
    <property type="entry name" value="Aamy"/>
    <property type="match status" value="1"/>
</dbReference>
<dbReference type="InterPro" id="IPR053556">
    <property type="entry name" value="GH13_alpha-amylase"/>
</dbReference>
<evidence type="ECO:0000256" key="1">
    <source>
        <dbReference type="SAM" id="MobiDB-lite"/>
    </source>
</evidence>
<dbReference type="Gene3D" id="2.60.40.1180">
    <property type="entry name" value="Golgi alpha-mannosidase II"/>
    <property type="match status" value="1"/>
</dbReference>
<feature type="compositionally biased region" description="Low complexity" evidence="1">
    <location>
        <begin position="249"/>
        <end position="260"/>
    </location>
</feature>
<dbReference type="InterPro" id="IPR017853">
    <property type="entry name" value="GH"/>
</dbReference>